<sequence length="333" mass="36183">MKGFSNRWSDFPDYILGITRDIWEGRDIAGLNHWYAPDIPVRTPMGVATGNAGVIASTMATLHEFPDRELLGEDVIWSETDGHYLSSHRILSTGTHSADGYFGAATGRRFAVRVIADCAARADVIDDEWLVRDNGGLIRQLGRDPRDFARTLITREGGPETANRPFTPAADCPGSYTGRGNDNPWGARYAETLTRIMAGDLAHVTGSHDRAAQADHAGARHLTGARAIADSWMGLRASFPSARFTIHHVIGMEGGLMPPRAAIRWSLDGTHDGWGAFGPPTGAPVHVMGMAHAEFGPFGPNGPRETGGLRRECALWDEIAIWKQILLHTGDTE</sequence>
<dbReference type="Pfam" id="PF12680">
    <property type="entry name" value="SnoaL_2"/>
    <property type="match status" value="1"/>
</dbReference>
<name>A0AA48HBE0_9RHOB</name>
<evidence type="ECO:0000313" key="3">
    <source>
        <dbReference type="EMBL" id="BDW86373.1"/>
    </source>
</evidence>
<dbReference type="InterPro" id="IPR037401">
    <property type="entry name" value="SnoaL-like"/>
</dbReference>
<feature type="region of interest" description="Disordered" evidence="1">
    <location>
        <begin position="157"/>
        <end position="178"/>
    </location>
</feature>
<protein>
    <recommendedName>
        <fullName evidence="2">SnoaL-like domain-containing protein</fullName>
    </recommendedName>
</protein>
<dbReference type="KEGG" id="rmai:MACH21_25500"/>
<dbReference type="Proteomes" id="UP001337723">
    <property type="component" value="Chromosome"/>
</dbReference>
<dbReference type="InterPro" id="IPR009959">
    <property type="entry name" value="Cyclase_SnoaL-like"/>
</dbReference>
<evidence type="ECO:0000259" key="2">
    <source>
        <dbReference type="Pfam" id="PF12680"/>
    </source>
</evidence>
<feature type="domain" description="SnoaL-like" evidence="2">
    <location>
        <begin position="195"/>
        <end position="295"/>
    </location>
</feature>
<evidence type="ECO:0000256" key="1">
    <source>
        <dbReference type="SAM" id="MobiDB-lite"/>
    </source>
</evidence>
<keyword evidence="4" id="KW-1185">Reference proteome</keyword>
<dbReference type="GO" id="GO:0030638">
    <property type="term" value="P:polyketide metabolic process"/>
    <property type="evidence" value="ECO:0007669"/>
    <property type="project" value="InterPro"/>
</dbReference>
<accession>A0AA48HBE0</accession>
<dbReference type="SUPFAM" id="SSF54427">
    <property type="entry name" value="NTF2-like"/>
    <property type="match status" value="2"/>
</dbReference>
<evidence type="ECO:0000313" key="4">
    <source>
        <dbReference type="Proteomes" id="UP001337723"/>
    </source>
</evidence>
<dbReference type="InterPro" id="IPR032710">
    <property type="entry name" value="NTF2-like_dom_sf"/>
</dbReference>
<reference evidence="3 4" key="1">
    <citation type="submission" date="2023-01" db="EMBL/GenBank/DDBJ databases">
        <title>Complete genome sequence of Roseicyclus marinus strain Dej080120_10.</title>
        <authorList>
            <person name="Ueki S."/>
            <person name="Maruyama F."/>
        </authorList>
    </citation>
    <scope>NUCLEOTIDE SEQUENCE [LARGE SCALE GENOMIC DNA]</scope>
    <source>
        <strain evidence="3 4">Dej080120_10</strain>
    </source>
</reference>
<organism evidence="3 4">
    <name type="scientific">Roseicyclus marinus</name>
    <dbReference type="NCBI Taxonomy" id="2161673"/>
    <lineage>
        <taxon>Bacteria</taxon>
        <taxon>Pseudomonadati</taxon>
        <taxon>Pseudomonadota</taxon>
        <taxon>Alphaproteobacteria</taxon>
        <taxon>Rhodobacterales</taxon>
        <taxon>Roseobacteraceae</taxon>
        <taxon>Roseicyclus</taxon>
    </lineage>
</organism>
<dbReference type="EMBL" id="AP027266">
    <property type="protein sequence ID" value="BDW86373.1"/>
    <property type="molecule type" value="Genomic_DNA"/>
</dbReference>
<proteinExistence type="predicted"/>
<dbReference type="Pfam" id="PF07366">
    <property type="entry name" value="SnoaL"/>
    <property type="match status" value="1"/>
</dbReference>
<dbReference type="Gene3D" id="3.10.450.50">
    <property type="match status" value="2"/>
</dbReference>
<dbReference type="AlphaFoldDB" id="A0AA48HBE0"/>
<gene>
    <name evidence="3" type="ORF">MACH21_25500</name>
</gene>
<dbReference type="RefSeq" id="WP_338272309.1">
    <property type="nucleotide sequence ID" value="NZ_AP027266.1"/>
</dbReference>